<evidence type="ECO:0000256" key="6">
    <source>
        <dbReference type="RuleBase" id="RU368003"/>
    </source>
</evidence>
<keyword evidence="5 6" id="KW-0539">Nucleus</keyword>
<feature type="region of interest" description="Disordered" evidence="7">
    <location>
        <begin position="154"/>
        <end position="244"/>
    </location>
</feature>
<dbReference type="Pfam" id="PF04000">
    <property type="entry name" value="Sas10_Utp3"/>
    <property type="match status" value="1"/>
</dbReference>
<sequence length="244" mass="27595">MDSASLLPLLEQLDDHVDDLEEVLEPLLGQSLSKTSKNLPVMDKAKLHVLVTYTLESLLFCYLRLYGVDAKQRPVFRELTRVKQYFEKIKALETEPEQRKMTLDKGAANRFVKHGLAGNEKYDLERAEREAKERARASFKAAMIAKKMAAEAQNSAVQNEGASSAAPSTAQSTADSDLDSEEETNTDAQPSGSDKEKEKILRKKEQNTKAKSKKPRKLNKAERDDEKKERRKKKEKSRKAKKTA</sequence>
<dbReference type="EMBL" id="JAQIZZ010000006">
    <property type="protein sequence ID" value="KAJ5538044.1"/>
    <property type="molecule type" value="Genomic_DNA"/>
</dbReference>
<evidence type="ECO:0000256" key="2">
    <source>
        <dbReference type="ARBA" id="ARBA00009154"/>
    </source>
</evidence>
<reference evidence="8 9" key="1">
    <citation type="journal article" date="2023" name="IMA Fungus">
        <title>Comparative genomic study of the Penicillium genus elucidates a diverse pangenome and 15 lateral gene transfer events.</title>
        <authorList>
            <person name="Petersen C."/>
            <person name="Sorensen T."/>
            <person name="Nielsen M.R."/>
            <person name="Sondergaard T.E."/>
            <person name="Sorensen J.L."/>
            <person name="Fitzpatrick D.A."/>
            <person name="Frisvad J.C."/>
            <person name="Nielsen K.L."/>
        </authorList>
    </citation>
    <scope>NUCLEOTIDE SEQUENCE [LARGE SCALE GENOMIC DNA]</scope>
    <source>
        <strain evidence="8 9">IBT 35679</strain>
    </source>
</reference>
<keyword evidence="3 6" id="KW-0698">rRNA processing</keyword>
<dbReference type="InterPro" id="IPR011082">
    <property type="entry name" value="Exosome-assoc_fac/DNA_repair"/>
</dbReference>
<evidence type="ECO:0000256" key="7">
    <source>
        <dbReference type="SAM" id="MobiDB-lite"/>
    </source>
</evidence>
<dbReference type="GO" id="GO:0000460">
    <property type="term" value="P:maturation of 5.8S rRNA"/>
    <property type="evidence" value="ECO:0007669"/>
    <property type="project" value="TreeGrafter"/>
</dbReference>
<evidence type="ECO:0000256" key="3">
    <source>
        <dbReference type="ARBA" id="ARBA00022552"/>
    </source>
</evidence>
<dbReference type="PANTHER" id="PTHR15341">
    <property type="entry name" value="SUN-COR STEROID HORMONE RECEPTOR CO-REPRESSOR"/>
    <property type="match status" value="1"/>
</dbReference>
<dbReference type="InterPro" id="IPR007146">
    <property type="entry name" value="Sas10/Utp3/C1D"/>
</dbReference>
<comment type="similarity">
    <text evidence="2 6">Belongs to the C1D family.</text>
</comment>
<feature type="compositionally biased region" description="Basic and acidic residues" evidence="7">
    <location>
        <begin position="193"/>
        <end position="208"/>
    </location>
</feature>
<dbReference type="AlphaFoldDB" id="A0AAD6CV85"/>
<dbReference type="GO" id="GO:0005730">
    <property type="term" value="C:nucleolus"/>
    <property type="evidence" value="ECO:0007669"/>
    <property type="project" value="TreeGrafter"/>
</dbReference>
<dbReference type="PANTHER" id="PTHR15341:SF3">
    <property type="entry name" value="NUCLEAR NUCLEIC ACID-BINDING PROTEIN C1D"/>
    <property type="match status" value="1"/>
</dbReference>
<dbReference type="GO" id="GO:0000178">
    <property type="term" value="C:exosome (RNase complex)"/>
    <property type="evidence" value="ECO:0007669"/>
    <property type="project" value="TreeGrafter"/>
</dbReference>
<dbReference type="GO" id="GO:0003677">
    <property type="term" value="F:DNA binding"/>
    <property type="evidence" value="ECO:0007669"/>
    <property type="project" value="TreeGrafter"/>
</dbReference>
<evidence type="ECO:0000256" key="5">
    <source>
        <dbReference type="ARBA" id="ARBA00023242"/>
    </source>
</evidence>
<name>A0AAD6CV85_9EURO</name>
<keyword evidence="9" id="KW-1185">Reference proteome</keyword>
<gene>
    <name evidence="8" type="ORF">N7494_007523</name>
</gene>
<evidence type="ECO:0000313" key="9">
    <source>
        <dbReference type="Proteomes" id="UP001220324"/>
    </source>
</evidence>
<comment type="subcellular location">
    <subcellularLocation>
        <location evidence="1 6">Nucleus</location>
    </subcellularLocation>
</comment>
<proteinExistence type="inferred from homology"/>
<organism evidence="8 9">
    <name type="scientific">Penicillium frequentans</name>
    <dbReference type="NCBI Taxonomy" id="3151616"/>
    <lineage>
        <taxon>Eukaryota</taxon>
        <taxon>Fungi</taxon>
        <taxon>Dikarya</taxon>
        <taxon>Ascomycota</taxon>
        <taxon>Pezizomycotina</taxon>
        <taxon>Eurotiomycetes</taxon>
        <taxon>Eurotiomycetidae</taxon>
        <taxon>Eurotiales</taxon>
        <taxon>Aspergillaceae</taxon>
        <taxon>Penicillium</taxon>
    </lineage>
</organism>
<dbReference type="GO" id="GO:0010468">
    <property type="term" value="P:regulation of gene expression"/>
    <property type="evidence" value="ECO:0007669"/>
    <property type="project" value="TreeGrafter"/>
</dbReference>
<feature type="compositionally biased region" description="Basic and acidic residues" evidence="7">
    <location>
        <begin position="219"/>
        <end position="228"/>
    </location>
</feature>
<accession>A0AAD6CV85</accession>
<keyword evidence="4 6" id="KW-0694">RNA-binding</keyword>
<dbReference type="GO" id="GO:0003723">
    <property type="term" value="F:RNA binding"/>
    <property type="evidence" value="ECO:0007669"/>
    <property type="project" value="UniProtKB-UniRule"/>
</dbReference>
<protein>
    <recommendedName>
        <fullName evidence="6">Exosome complex protein</fullName>
    </recommendedName>
</protein>
<feature type="compositionally biased region" description="Basic residues" evidence="7">
    <location>
        <begin position="229"/>
        <end position="244"/>
    </location>
</feature>
<comment type="function">
    <text evidence="6">Required for exosome-dependent processing of pre-rRNA and small nucleolar RNA (snRNA) precursors. Involved in processing of 35S pre-rRNA at the A0, A1 and A2 sites.</text>
</comment>
<feature type="compositionally biased region" description="Low complexity" evidence="7">
    <location>
        <begin position="162"/>
        <end position="175"/>
    </location>
</feature>
<evidence type="ECO:0000313" key="8">
    <source>
        <dbReference type="EMBL" id="KAJ5538044.1"/>
    </source>
</evidence>
<evidence type="ECO:0000256" key="1">
    <source>
        <dbReference type="ARBA" id="ARBA00004123"/>
    </source>
</evidence>
<feature type="compositionally biased region" description="Acidic residues" evidence="7">
    <location>
        <begin position="176"/>
        <end position="185"/>
    </location>
</feature>
<comment type="caution">
    <text evidence="8">The sequence shown here is derived from an EMBL/GenBank/DDBJ whole genome shotgun (WGS) entry which is preliminary data.</text>
</comment>
<evidence type="ECO:0000256" key="4">
    <source>
        <dbReference type="ARBA" id="ARBA00022884"/>
    </source>
</evidence>
<dbReference type="Proteomes" id="UP001220324">
    <property type="component" value="Unassembled WGS sequence"/>
</dbReference>